<evidence type="ECO:0000313" key="2">
    <source>
        <dbReference type="Proteomes" id="UP000708148"/>
    </source>
</evidence>
<protein>
    <submittedName>
        <fullName evidence="1">Uncharacterized protein</fullName>
    </submittedName>
</protein>
<dbReference type="OrthoDB" id="552188at2759"/>
<proteinExistence type="predicted"/>
<sequence length="325" mass="37132">MEEDVKAALGLDCATYTAYREVRVMTKKGAGKFLKFFLIDDKEREVLAATAEDQGDAHYQYKNAKGFNQHGKLESQKRRELIMWLEKIIRRSQAQVHSKQQAGVVKMLSTGTHLEGLYFVDQRQERVQCTDGRKSNRFFLIDQYGKEHLAVVGEESHARDGHYQYAAVEPFASACSLTCRNVSRVYNWLEQWLTHDALTATEHEQKELLTDQPNGDQRARPRFVVLDVVEPKVLELSRLSGTRKRLSSAAEECYRKRMRLLASEEVAAAEHFQARWLQERQMTMVAEAKDRRAAALTSLAWLKEAPTKEQGWCTAIFCGAQGGTL</sequence>
<name>A0A8S1JB32_9CHLO</name>
<organism evidence="1 2">
    <name type="scientific">Ostreobium quekettii</name>
    <dbReference type="NCBI Taxonomy" id="121088"/>
    <lineage>
        <taxon>Eukaryota</taxon>
        <taxon>Viridiplantae</taxon>
        <taxon>Chlorophyta</taxon>
        <taxon>core chlorophytes</taxon>
        <taxon>Ulvophyceae</taxon>
        <taxon>TCBD clade</taxon>
        <taxon>Bryopsidales</taxon>
        <taxon>Ostreobineae</taxon>
        <taxon>Ostreobiaceae</taxon>
        <taxon>Ostreobium</taxon>
    </lineage>
</organism>
<dbReference type="EMBL" id="CAJHUC010002723">
    <property type="protein sequence ID" value="CAD7704271.1"/>
    <property type="molecule type" value="Genomic_DNA"/>
</dbReference>
<evidence type="ECO:0000313" key="1">
    <source>
        <dbReference type="EMBL" id="CAD7704271.1"/>
    </source>
</evidence>
<accession>A0A8S1JB32</accession>
<comment type="caution">
    <text evidence="1">The sequence shown here is derived from an EMBL/GenBank/DDBJ whole genome shotgun (WGS) entry which is preliminary data.</text>
</comment>
<reference evidence="1" key="1">
    <citation type="submission" date="2020-12" db="EMBL/GenBank/DDBJ databases">
        <authorList>
            <person name="Iha C."/>
        </authorList>
    </citation>
    <scope>NUCLEOTIDE SEQUENCE</scope>
</reference>
<dbReference type="Proteomes" id="UP000708148">
    <property type="component" value="Unassembled WGS sequence"/>
</dbReference>
<keyword evidence="2" id="KW-1185">Reference proteome</keyword>
<gene>
    <name evidence="1" type="ORF">OSTQU699_LOCUS9626</name>
</gene>
<dbReference type="AlphaFoldDB" id="A0A8S1JB32"/>